<gene>
    <name evidence="1" type="ORF">METZ01_LOCUS245794</name>
</gene>
<dbReference type="AlphaFoldDB" id="A0A382HZY2"/>
<name>A0A382HZY2_9ZZZZ</name>
<sequence length="53" mass="6096">MEPGPLVEFRRDGAVASLFDMNFTLPTMVEMTEVVKDMPSVFTAERNRYTKCH</sequence>
<proteinExistence type="predicted"/>
<evidence type="ECO:0000313" key="1">
    <source>
        <dbReference type="EMBL" id="SVB92940.1"/>
    </source>
</evidence>
<protein>
    <submittedName>
        <fullName evidence="1">Uncharacterized protein</fullName>
    </submittedName>
</protein>
<organism evidence="1">
    <name type="scientific">marine metagenome</name>
    <dbReference type="NCBI Taxonomy" id="408172"/>
    <lineage>
        <taxon>unclassified sequences</taxon>
        <taxon>metagenomes</taxon>
        <taxon>ecological metagenomes</taxon>
    </lineage>
</organism>
<dbReference type="EMBL" id="UINC01064357">
    <property type="protein sequence ID" value="SVB92940.1"/>
    <property type="molecule type" value="Genomic_DNA"/>
</dbReference>
<reference evidence="1" key="1">
    <citation type="submission" date="2018-05" db="EMBL/GenBank/DDBJ databases">
        <authorList>
            <person name="Lanie J.A."/>
            <person name="Ng W.-L."/>
            <person name="Kazmierczak K.M."/>
            <person name="Andrzejewski T.M."/>
            <person name="Davidsen T.M."/>
            <person name="Wayne K.J."/>
            <person name="Tettelin H."/>
            <person name="Glass J.I."/>
            <person name="Rusch D."/>
            <person name="Podicherti R."/>
            <person name="Tsui H.-C.T."/>
            <person name="Winkler M.E."/>
        </authorList>
    </citation>
    <scope>NUCLEOTIDE SEQUENCE</scope>
</reference>
<accession>A0A382HZY2</accession>